<dbReference type="Gene3D" id="3.40.1350.10">
    <property type="match status" value="1"/>
</dbReference>
<dbReference type="InterPro" id="IPR006677">
    <property type="entry name" value="tRNA_intron_Endonuc_cat-like"/>
</dbReference>
<proteinExistence type="inferred from homology"/>
<evidence type="ECO:0000259" key="7">
    <source>
        <dbReference type="Pfam" id="PF26577"/>
    </source>
</evidence>
<feature type="domain" description="TSEN34 N-terminal" evidence="7">
    <location>
        <begin position="10"/>
        <end position="76"/>
    </location>
</feature>
<name>A0A1J4K4N8_9EUKA</name>
<sequence length="224" mass="26272">METDRHELPRIFKEGGTWLVWTANEIETLWTTAHVIGAATMTAPFFPKQSNELSLPYEIMPCEVKWCHEKGFCRLVVAKFKIDFCEIDKSKIPVNYDKEVKIDDESEYDIVFTDPPEVDEIEYKTYCILRQKGFWVTDGKNYGCNFSIYKEEPWKCHSSALVWCEESILNTRNLIQHVRIAESTKKSAVTAILYNNEIKFIDFTRYKAPEEKDDMIIQDPDENE</sequence>
<dbReference type="AlphaFoldDB" id="A0A1J4K4N8"/>
<evidence type="ECO:0000256" key="1">
    <source>
        <dbReference type="ARBA" id="ARBA00008078"/>
    </source>
</evidence>
<dbReference type="Proteomes" id="UP000179807">
    <property type="component" value="Unassembled WGS sequence"/>
</dbReference>
<reference evidence="8" key="1">
    <citation type="submission" date="2016-10" db="EMBL/GenBank/DDBJ databases">
        <authorList>
            <person name="Benchimol M."/>
            <person name="Almeida L.G."/>
            <person name="Vasconcelos A.T."/>
            <person name="Perreira-Neves A."/>
            <person name="Rosa I.A."/>
            <person name="Tasca T."/>
            <person name="Bogo M.R."/>
            <person name="de Souza W."/>
        </authorList>
    </citation>
    <scope>NUCLEOTIDE SEQUENCE [LARGE SCALE GENOMIC DNA]</scope>
    <source>
        <strain evidence="8">K</strain>
    </source>
</reference>
<dbReference type="GO" id="GO:0005634">
    <property type="term" value="C:nucleus"/>
    <property type="evidence" value="ECO:0007669"/>
    <property type="project" value="UniProtKB-ARBA"/>
</dbReference>
<keyword evidence="8" id="KW-0540">Nuclease</keyword>
<keyword evidence="4" id="KW-0456">Lyase</keyword>
<comment type="catalytic activity">
    <reaction evidence="5">
        <text>pretRNA = a 3'-half-tRNA molecule with a 5'-OH end + a 5'-half-tRNA molecule with a 2',3'-cyclic phosphate end + an intron with a 2',3'-cyclic phosphate and a 5'-hydroxyl terminus.</text>
        <dbReference type="EC" id="4.6.1.16"/>
    </reaction>
</comment>
<dbReference type="EMBL" id="MLAK01000745">
    <property type="protein sequence ID" value="OHT05816.1"/>
    <property type="molecule type" value="Genomic_DNA"/>
</dbReference>
<organism evidence="8 9">
    <name type="scientific">Tritrichomonas foetus</name>
    <dbReference type="NCBI Taxonomy" id="1144522"/>
    <lineage>
        <taxon>Eukaryota</taxon>
        <taxon>Metamonada</taxon>
        <taxon>Parabasalia</taxon>
        <taxon>Tritrichomonadida</taxon>
        <taxon>Tritrichomonadidae</taxon>
        <taxon>Tritrichomonas</taxon>
    </lineage>
</organism>
<dbReference type="GO" id="GO:0000379">
    <property type="term" value="P:tRNA-type intron splice site recognition and cleavage"/>
    <property type="evidence" value="ECO:0007669"/>
    <property type="project" value="TreeGrafter"/>
</dbReference>
<evidence type="ECO:0000256" key="5">
    <source>
        <dbReference type="ARBA" id="ARBA00034031"/>
    </source>
</evidence>
<comment type="similarity">
    <text evidence="1">Belongs to the tRNA-intron endonuclease family.</text>
</comment>
<dbReference type="OrthoDB" id="48041at2759"/>
<keyword evidence="8" id="KW-0255">Endonuclease</keyword>
<dbReference type="CDD" id="cd22363">
    <property type="entry name" value="tRNA-intron_lyase_C"/>
    <property type="match status" value="1"/>
</dbReference>
<dbReference type="InterPro" id="IPR011856">
    <property type="entry name" value="tRNA_endonuc-like_dom_sf"/>
</dbReference>
<dbReference type="VEuPathDB" id="TrichDB:TRFO_26318"/>
<dbReference type="GeneID" id="94839580"/>
<evidence type="ECO:0000313" key="9">
    <source>
        <dbReference type="Proteomes" id="UP000179807"/>
    </source>
</evidence>
<dbReference type="GO" id="GO:0000213">
    <property type="term" value="F:tRNA-intron lyase activity"/>
    <property type="evidence" value="ECO:0007669"/>
    <property type="project" value="UniProtKB-EC"/>
</dbReference>
<evidence type="ECO:0000256" key="3">
    <source>
        <dbReference type="ARBA" id="ARBA00022694"/>
    </source>
</evidence>
<dbReference type="Pfam" id="PF01974">
    <property type="entry name" value="tRNA_int_endo"/>
    <property type="match status" value="1"/>
</dbReference>
<keyword evidence="8" id="KW-0378">Hydrolase</keyword>
<dbReference type="PANTHER" id="PTHR13070">
    <property type="entry name" value="TRNA-SPLICING ENDONUCLEASE SUBUNIT SEN34-RELATED"/>
    <property type="match status" value="1"/>
</dbReference>
<evidence type="ECO:0000256" key="4">
    <source>
        <dbReference type="ARBA" id="ARBA00023239"/>
    </source>
</evidence>
<dbReference type="Pfam" id="PF26577">
    <property type="entry name" value="TSEN34_N"/>
    <property type="match status" value="1"/>
</dbReference>
<keyword evidence="3" id="KW-0819">tRNA processing</keyword>
<dbReference type="GO" id="GO:0003676">
    <property type="term" value="F:nucleic acid binding"/>
    <property type="evidence" value="ECO:0007669"/>
    <property type="project" value="InterPro"/>
</dbReference>
<feature type="domain" description="tRNA intron endonuclease catalytic" evidence="6">
    <location>
        <begin position="121"/>
        <end position="195"/>
    </location>
</feature>
<protein>
    <recommendedName>
        <fullName evidence="2">tRNA-intron lyase</fullName>
        <ecNumber evidence="2">4.6.1.16</ecNumber>
    </recommendedName>
</protein>
<dbReference type="InterPro" id="IPR036167">
    <property type="entry name" value="tRNA_intron_Endo_cat-like_sf"/>
</dbReference>
<dbReference type="RefSeq" id="XP_068358952.1">
    <property type="nucleotide sequence ID" value="XM_068504876.1"/>
</dbReference>
<evidence type="ECO:0000259" key="6">
    <source>
        <dbReference type="Pfam" id="PF01974"/>
    </source>
</evidence>
<dbReference type="InterPro" id="IPR059049">
    <property type="entry name" value="TSEN34_N"/>
</dbReference>
<gene>
    <name evidence="8" type="ORF">TRFO_26318</name>
</gene>
<accession>A0A1J4K4N8</accession>
<evidence type="ECO:0000256" key="2">
    <source>
        <dbReference type="ARBA" id="ARBA00012573"/>
    </source>
</evidence>
<comment type="caution">
    <text evidence="8">The sequence shown here is derived from an EMBL/GenBank/DDBJ whole genome shotgun (WGS) entry which is preliminary data.</text>
</comment>
<dbReference type="SUPFAM" id="SSF53032">
    <property type="entry name" value="tRNA-intron endonuclease catalytic domain-like"/>
    <property type="match status" value="1"/>
</dbReference>
<dbReference type="EC" id="4.6.1.16" evidence="2"/>
<keyword evidence="9" id="KW-1185">Reference proteome</keyword>
<dbReference type="PANTHER" id="PTHR13070:SF0">
    <property type="entry name" value="TRNA-SPLICING ENDONUCLEASE SUBUNIT SEN34"/>
    <property type="match status" value="1"/>
</dbReference>
<evidence type="ECO:0000313" key="8">
    <source>
        <dbReference type="EMBL" id="OHT05816.1"/>
    </source>
</evidence>